<dbReference type="GO" id="GO:0032797">
    <property type="term" value="C:SMN complex"/>
    <property type="evidence" value="ECO:0007669"/>
    <property type="project" value="TreeGrafter"/>
</dbReference>
<dbReference type="Proteomes" id="UP001239445">
    <property type="component" value="Unassembled WGS sequence"/>
</dbReference>
<comment type="similarity">
    <text evidence="1">Belongs to the gemin-2 family.</text>
</comment>
<dbReference type="AlphaFoldDB" id="A0AAJ0B204"/>
<organism evidence="3 4">
    <name type="scientific">Echria macrotheca</name>
    <dbReference type="NCBI Taxonomy" id="438768"/>
    <lineage>
        <taxon>Eukaryota</taxon>
        <taxon>Fungi</taxon>
        <taxon>Dikarya</taxon>
        <taxon>Ascomycota</taxon>
        <taxon>Pezizomycotina</taxon>
        <taxon>Sordariomycetes</taxon>
        <taxon>Sordariomycetidae</taxon>
        <taxon>Sordariales</taxon>
        <taxon>Schizotheciaceae</taxon>
        <taxon>Echria</taxon>
    </lineage>
</organism>
<dbReference type="PANTHER" id="PTHR12794:SF0">
    <property type="entry name" value="GEM-ASSOCIATED PROTEIN 2"/>
    <property type="match status" value="1"/>
</dbReference>
<dbReference type="InterPro" id="IPR035426">
    <property type="entry name" value="Gemin2/Brr1"/>
</dbReference>
<dbReference type="GO" id="GO:0005634">
    <property type="term" value="C:nucleus"/>
    <property type="evidence" value="ECO:0007669"/>
    <property type="project" value="TreeGrafter"/>
</dbReference>
<feature type="region of interest" description="Disordered" evidence="2">
    <location>
        <begin position="328"/>
        <end position="362"/>
    </location>
</feature>
<protein>
    <submittedName>
        <fullName evidence="3">Uncharacterized protein</fullName>
    </submittedName>
</protein>
<dbReference type="Pfam" id="PF04938">
    <property type="entry name" value="SIP1"/>
    <property type="match status" value="1"/>
</dbReference>
<proteinExistence type="inferred from homology"/>
<name>A0AAJ0B204_9PEZI</name>
<evidence type="ECO:0000256" key="2">
    <source>
        <dbReference type="SAM" id="MobiDB-lite"/>
    </source>
</evidence>
<dbReference type="GO" id="GO:0000387">
    <property type="term" value="P:spliceosomal snRNP assembly"/>
    <property type="evidence" value="ECO:0007669"/>
    <property type="project" value="InterPro"/>
</dbReference>
<feature type="region of interest" description="Disordered" evidence="2">
    <location>
        <begin position="1"/>
        <end position="63"/>
    </location>
</feature>
<dbReference type="Gene3D" id="1.20.58.1070">
    <property type="match status" value="1"/>
</dbReference>
<dbReference type="EMBL" id="MU839848">
    <property type="protein sequence ID" value="KAK1750218.1"/>
    <property type="molecule type" value="Genomic_DNA"/>
</dbReference>
<reference evidence="3" key="1">
    <citation type="submission" date="2023-06" db="EMBL/GenBank/DDBJ databases">
        <title>Genome-scale phylogeny and comparative genomics of the fungal order Sordariales.</title>
        <authorList>
            <consortium name="Lawrence Berkeley National Laboratory"/>
            <person name="Hensen N."/>
            <person name="Bonometti L."/>
            <person name="Westerberg I."/>
            <person name="Brannstrom I.O."/>
            <person name="Guillou S."/>
            <person name="Cros-Aarteil S."/>
            <person name="Calhoun S."/>
            <person name="Haridas S."/>
            <person name="Kuo A."/>
            <person name="Mondo S."/>
            <person name="Pangilinan J."/>
            <person name="Riley R."/>
            <person name="Labutti K."/>
            <person name="Andreopoulos B."/>
            <person name="Lipzen A."/>
            <person name="Chen C."/>
            <person name="Yanf M."/>
            <person name="Daum C."/>
            <person name="Ng V."/>
            <person name="Clum A."/>
            <person name="Steindorff A."/>
            <person name="Ohm R."/>
            <person name="Martin F."/>
            <person name="Silar P."/>
            <person name="Natvig D."/>
            <person name="Lalanne C."/>
            <person name="Gautier V."/>
            <person name="Ament-Velasquez S.L."/>
            <person name="Kruys A."/>
            <person name="Hutchinson M.I."/>
            <person name="Powell A.J."/>
            <person name="Barry K."/>
            <person name="Miller A.N."/>
            <person name="Grigoriev I.V."/>
            <person name="Debuchy R."/>
            <person name="Gladieux P."/>
            <person name="Thoren M.H."/>
            <person name="Johannesson H."/>
        </authorList>
    </citation>
    <scope>NUCLEOTIDE SEQUENCE</scope>
    <source>
        <strain evidence="3">PSN4</strain>
    </source>
</reference>
<sequence length="480" mass="53101">MGSKRDSSALEDGGQESSNKRLRDQAPSKFKVPERKTDTTYGQRSMFPSLDAPTRPPDDDLECEDEGDALAYLRSVRHEADGIPHLLVAPKAGPELPPHLAGGGDEIDRSIYDNGVGDTRAYYEDGAYFAAPETESSVDSEYDFDGAENDPATDDRLLRETYFSSLISQFEALRAQLHADPPLHLVEALDQNHGTAVGSFGPNSSTFRIWNHRIRYTDPVPVQIAAMDQRNALKLLRVILGGKFIRRGYELRERTSRWIWALLARLPDRGEMDYTEMGWVRELGKRAVLMMVSIAHMAALEKEVLDDLEGEQIGEDVEEGFVDEVEVNDKDIMDDEVQAKNEDDMDEDRPQPNDTGEPAADAPVQVTMESIAEDDDGEVDMDLDEGEVSDISSASGDNQADLAAAKRRCLAKVDQTQVYQPPVPDPIQDGEGTDTGGYAASKEARAQANIRATLNMILTVAGEFYGQRDLLEFRDPFPAA</sequence>
<keyword evidence="4" id="KW-1185">Reference proteome</keyword>
<comment type="caution">
    <text evidence="3">The sequence shown here is derived from an EMBL/GenBank/DDBJ whole genome shotgun (WGS) entry which is preliminary data.</text>
</comment>
<feature type="compositionally biased region" description="Basic and acidic residues" evidence="2">
    <location>
        <begin position="328"/>
        <end position="342"/>
    </location>
</feature>
<feature type="compositionally biased region" description="Basic and acidic residues" evidence="2">
    <location>
        <begin position="18"/>
        <end position="38"/>
    </location>
</feature>
<feature type="region of interest" description="Disordered" evidence="2">
    <location>
        <begin position="420"/>
        <end position="439"/>
    </location>
</feature>
<evidence type="ECO:0000313" key="4">
    <source>
        <dbReference type="Proteomes" id="UP001239445"/>
    </source>
</evidence>
<gene>
    <name evidence="3" type="ORF">QBC47DRAFT_394201</name>
</gene>
<evidence type="ECO:0000313" key="3">
    <source>
        <dbReference type="EMBL" id="KAK1750218.1"/>
    </source>
</evidence>
<accession>A0AAJ0B204</accession>
<dbReference type="PANTHER" id="PTHR12794">
    <property type="entry name" value="GEMIN2"/>
    <property type="match status" value="1"/>
</dbReference>
<evidence type="ECO:0000256" key="1">
    <source>
        <dbReference type="ARBA" id="ARBA00025758"/>
    </source>
</evidence>